<organism evidence="1 2">
    <name type="scientific">Gossypium arboreum</name>
    <name type="common">Tree cotton</name>
    <name type="synonym">Gossypium nanking</name>
    <dbReference type="NCBI Taxonomy" id="29729"/>
    <lineage>
        <taxon>Eukaryota</taxon>
        <taxon>Viridiplantae</taxon>
        <taxon>Streptophyta</taxon>
        <taxon>Embryophyta</taxon>
        <taxon>Tracheophyta</taxon>
        <taxon>Spermatophyta</taxon>
        <taxon>Magnoliopsida</taxon>
        <taxon>eudicotyledons</taxon>
        <taxon>Gunneridae</taxon>
        <taxon>Pentapetalae</taxon>
        <taxon>rosids</taxon>
        <taxon>malvids</taxon>
        <taxon>Malvales</taxon>
        <taxon>Malvaceae</taxon>
        <taxon>Malvoideae</taxon>
        <taxon>Gossypium</taxon>
    </lineage>
</organism>
<evidence type="ECO:0000313" key="2">
    <source>
        <dbReference type="Proteomes" id="UP000032142"/>
    </source>
</evidence>
<name>A0A0B0P9F7_GOSAR</name>
<sequence>MEYKTIIL</sequence>
<protein>
    <submittedName>
        <fullName evidence="1">Uncharacterized protein</fullName>
    </submittedName>
</protein>
<proteinExistence type="predicted"/>
<keyword evidence="2" id="KW-1185">Reference proteome</keyword>
<dbReference type="Proteomes" id="UP000032142">
    <property type="component" value="Unassembled WGS sequence"/>
</dbReference>
<dbReference type="EMBL" id="KN424600">
    <property type="protein sequence ID" value="KHG23318.1"/>
    <property type="molecule type" value="Genomic_DNA"/>
</dbReference>
<gene>
    <name evidence="1" type="ORF">F383_29575</name>
</gene>
<accession>A0A0B0P9F7</accession>
<reference evidence="2" key="1">
    <citation type="submission" date="2014-09" db="EMBL/GenBank/DDBJ databases">
        <authorList>
            <person name="Mudge J."/>
            <person name="Ramaraj T."/>
            <person name="Lindquist I.E."/>
            <person name="Bharti A.K."/>
            <person name="Sundararajan A."/>
            <person name="Cameron C.T."/>
            <person name="Woodward J.E."/>
            <person name="May G.D."/>
            <person name="Brubaker C."/>
            <person name="Broadhvest J."/>
            <person name="Wilkins T.A."/>
        </authorList>
    </citation>
    <scope>NUCLEOTIDE SEQUENCE</scope>
    <source>
        <strain evidence="2">cv. AKA8401</strain>
    </source>
</reference>
<evidence type="ECO:0000313" key="1">
    <source>
        <dbReference type="EMBL" id="KHG23318.1"/>
    </source>
</evidence>